<feature type="compositionally biased region" description="Polar residues" evidence="5">
    <location>
        <begin position="190"/>
        <end position="199"/>
    </location>
</feature>
<keyword evidence="6" id="KW-0812">Transmembrane</keyword>
<protein>
    <recommendedName>
        <fullName evidence="7">CFEM domain-containing protein</fullName>
    </recommendedName>
</protein>
<evidence type="ECO:0000259" key="7">
    <source>
        <dbReference type="PROSITE" id="PS52012"/>
    </source>
</evidence>
<evidence type="ECO:0000256" key="2">
    <source>
        <dbReference type="ARBA" id="ARBA00022525"/>
    </source>
</evidence>
<dbReference type="GO" id="GO:0005576">
    <property type="term" value="C:extracellular region"/>
    <property type="evidence" value="ECO:0007669"/>
    <property type="project" value="UniProtKB-SubCell"/>
</dbReference>
<evidence type="ECO:0000256" key="1">
    <source>
        <dbReference type="ARBA" id="ARBA00004613"/>
    </source>
</evidence>
<name>A0A0C2X1N9_SERVB</name>
<comment type="subcellular location">
    <subcellularLocation>
        <location evidence="1">Secreted</location>
    </subcellularLocation>
</comment>
<dbReference type="Proteomes" id="UP000054097">
    <property type="component" value="Unassembled WGS sequence"/>
</dbReference>
<gene>
    <name evidence="8" type="ORF">M408DRAFT_264048</name>
</gene>
<dbReference type="HOGENOM" id="CLU_615633_0_0_1"/>
<sequence>MGLALERSIITLSRRQTTVPPCVESCLLVTPFGSCASTDTACLCRSVSYVQGVFNCALNLCSSSELRSSEGDLVNLCASVGASIPSGSITIPGSTPSSTAASQTSPGGSSQTSDPSSSGQSNTQGNSSNTGAIAGGVVAGVAVLSLAILAVWLYRRRKSKSTSEVTNASNVPPMGHHSSFPPPMIGGAPHSSNTVAHFQNSTVGPAPSFVNPTVATTPSFVSPTVGTTSFAGLTAVTPPLVPDPRIGGTSPSLHATSPYFSHASRASTYSTPSQPPAEVMEEPAQTDPLLASAYQPSNRTQTPPWTQGVDSRSGPNVSLANNYEVVGDSDLPEYRDDYTAHAAPGAGLSSGAVYEAAQARAYEESISQFCATNRDLISPALEGKLRAARYLPKDNPSEIPAEYWRDSYGVEFFDLKRLQEAYERNLATEAILRKEAATARVKGKA</sequence>
<dbReference type="AlphaFoldDB" id="A0A0C2X1N9"/>
<keyword evidence="4" id="KW-1015">Disulfide bond</keyword>
<keyword evidence="9" id="KW-1185">Reference proteome</keyword>
<dbReference type="PROSITE" id="PS52012">
    <property type="entry name" value="CFEM"/>
    <property type="match status" value="1"/>
</dbReference>
<feature type="region of interest" description="Disordered" evidence="5">
    <location>
        <begin position="161"/>
        <end position="199"/>
    </location>
</feature>
<feature type="transmembrane region" description="Helical" evidence="6">
    <location>
        <begin position="132"/>
        <end position="154"/>
    </location>
</feature>
<evidence type="ECO:0000256" key="3">
    <source>
        <dbReference type="ARBA" id="ARBA00022729"/>
    </source>
</evidence>
<feature type="region of interest" description="Disordered" evidence="5">
    <location>
        <begin position="89"/>
        <end position="128"/>
    </location>
</feature>
<dbReference type="OrthoDB" id="3065412at2759"/>
<organism evidence="8 9">
    <name type="scientific">Serendipita vermifera MAFF 305830</name>
    <dbReference type="NCBI Taxonomy" id="933852"/>
    <lineage>
        <taxon>Eukaryota</taxon>
        <taxon>Fungi</taxon>
        <taxon>Dikarya</taxon>
        <taxon>Basidiomycota</taxon>
        <taxon>Agaricomycotina</taxon>
        <taxon>Agaricomycetes</taxon>
        <taxon>Sebacinales</taxon>
        <taxon>Serendipitaceae</taxon>
        <taxon>Serendipita</taxon>
    </lineage>
</organism>
<dbReference type="STRING" id="933852.A0A0C2X1N9"/>
<keyword evidence="3" id="KW-0732">Signal</keyword>
<evidence type="ECO:0000256" key="4">
    <source>
        <dbReference type="ARBA" id="ARBA00023157"/>
    </source>
</evidence>
<feature type="region of interest" description="Disordered" evidence="5">
    <location>
        <begin position="294"/>
        <end position="318"/>
    </location>
</feature>
<accession>A0A0C2X1N9</accession>
<reference evidence="8 9" key="1">
    <citation type="submission" date="2014-04" db="EMBL/GenBank/DDBJ databases">
        <authorList>
            <consortium name="DOE Joint Genome Institute"/>
            <person name="Kuo A."/>
            <person name="Zuccaro A."/>
            <person name="Kohler A."/>
            <person name="Nagy L.G."/>
            <person name="Floudas D."/>
            <person name="Copeland A."/>
            <person name="Barry K.W."/>
            <person name="Cichocki N."/>
            <person name="Veneault-Fourrey C."/>
            <person name="LaButti K."/>
            <person name="Lindquist E.A."/>
            <person name="Lipzen A."/>
            <person name="Lundell T."/>
            <person name="Morin E."/>
            <person name="Murat C."/>
            <person name="Sun H."/>
            <person name="Tunlid A."/>
            <person name="Henrissat B."/>
            <person name="Grigoriev I.V."/>
            <person name="Hibbett D.S."/>
            <person name="Martin F."/>
            <person name="Nordberg H.P."/>
            <person name="Cantor M.N."/>
            <person name="Hua S.X."/>
        </authorList>
    </citation>
    <scope>NUCLEOTIDE SEQUENCE [LARGE SCALE GENOMIC DNA]</scope>
    <source>
        <strain evidence="8 9">MAFF 305830</strain>
    </source>
</reference>
<proteinExistence type="predicted"/>
<dbReference type="Gene3D" id="1.20.5.510">
    <property type="entry name" value="Single helix bin"/>
    <property type="match status" value="1"/>
</dbReference>
<feature type="domain" description="CFEM" evidence="7">
    <location>
        <begin position="1"/>
        <end position="104"/>
    </location>
</feature>
<keyword evidence="6" id="KW-1133">Transmembrane helix</keyword>
<dbReference type="InterPro" id="IPR008427">
    <property type="entry name" value="Extracellular_membr_CFEM_dom"/>
</dbReference>
<keyword evidence="6" id="KW-0472">Membrane</keyword>
<evidence type="ECO:0000256" key="5">
    <source>
        <dbReference type="SAM" id="MobiDB-lite"/>
    </source>
</evidence>
<dbReference type="EMBL" id="KN824338">
    <property type="protein sequence ID" value="KIM23402.1"/>
    <property type="molecule type" value="Genomic_DNA"/>
</dbReference>
<keyword evidence="2" id="KW-0964">Secreted</keyword>
<evidence type="ECO:0000256" key="6">
    <source>
        <dbReference type="SAM" id="Phobius"/>
    </source>
</evidence>
<evidence type="ECO:0000313" key="8">
    <source>
        <dbReference type="EMBL" id="KIM23402.1"/>
    </source>
</evidence>
<dbReference type="Pfam" id="PF05730">
    <property type="entry name" value="CFEM"/>
    <property type="match status" value="1"/>
</dbReference>
<evidence type="ECO:0000313" key="9">
    <source>
        <dbReference type="Proteomes" id="UP000054097"/>
    </source>
</evidence>
<reference evidence="9" key="2">
    <citation type="submission" date="2015-01" db="EMBL/GenBank/DDBJ databases">
        <title>Evolutionary Origins and Diversification of the Mycorrhizal Mutualists.</title>
        <authorList>
            <consortium name="DOE Joint Genome Institute"/>
            <consortium name="Mycorrhizal Genomics Consortium"/>
            <person name="Kohler A."/>
            <person name="Kuo A."/>
            <person name="Nagy L.G."/>
            <person name="Floudas D."/>
            <person name="Copeland A."/>
            <person name="Barry K.W."/>
            <person name="Cichocki N."/>
            <person name="Veneault-Fourrey C."/>
            <person name="LaButti K."/>
            <person name="Lindquist E.A."/>
            <person name="Lipzen A."/>
            <person name="Lundell T."/>
            <person name="Morin E."/>
            <person name="Murat C."/>
            <person name="Riley R."/>
            <person name="Ohm R."/>
            <person name="Sun H."/>
            <person name="Tunlid A."/>
            <person name="Henrissat B."/>
            <person name="Grigoriev I.V."/>
            <person name="Hibbett D.S."/>
            <person name="Martin F."/>
        </authorList>
    </citation>
    <scope>NUCLEOTIDE SEQUENCE [LARGE SCALE GENOMIC DNA]</scope>
    <source>
        <strain evidence="9">MAFF 305830</strain>
    </source>
</reference>